<dbReference type="OrthoDB" id="3523814at2759"/>
<dbReference type="AlphaFoldDB" id="A0A8H4W8H8"/>
<protein>
    <submittedName>
        <fullName evidence="2">Uncharacterized protein</fullName>
    </submittedName>
</protein>
<evidence type="ECO:0000313" key="3">
    <source>
        <dbReference type="Proteomes" id="UP000566819"/>
    </source>
</evidence>
<gene>
    <name evidence="2" type="ORF">G7Y89_g859</name>
</gene>
<feature type="region of interest" description="Disordered" evidence="1">
    <location>
        <begin position="283"/>
        <end position="312"/>
    </location>
</feature>
<feature type="region of interest" description="Disordered" evidence="1">
    <location>
        <begin position="1"/>
        <end position="42"/>
    </location>
</feature>
<keyword evidence="3" id="KW-1185">Reference proteome</keyword>
<reference evidence="2 3" key="1">
    <citation type="submission" date="2020-03" db="EMBL/GenBank/DDBJ databases">
        <title>Draft Genome Sequence of Cudoniella acicularis.</title>
        <authorList>
            <person name="Buettner E."/>
            <person name="Kellner H."/>
        </authorList>
    </citation>
    <scope>NUCLEOTIDE SEQUENCE [LARGE SCALE GENOMIC DNA]</scope>
    <source>
        <strain evidence="2 3">DSM 108380</strain>
    </source>
</reference>
<organism evidence="2 3">
    <name type="scientific">Cudoniella acicularis</name>
    <dbReference type="NCBI Taxonomy" id="354080"/>
    <lineage>
        <taxon>Eukaryota</taxon>
        <taxon>Fungi</taxon>
        <taxon>Dikarya</taxon>
        <taxon>Ascomycota</taxon>
        <taxon>Pezizomycotina</taxon>
        <taxon>Leotiomycetes</taxon>
        <taxon>Helotiales</taxon>
        <taxon>Tricladiaceae</taxon>
        <taxon>Cudoniella</taxon>
    </lineage>
</organism>
<comment type="caution">
    <text evidence="2">The sequence shown here is derived from an EMBL/GenBank/DDBJ whole genome shotgun (WGS) entry which is preliminary data.</text>
</comment>
<name>A0A8H4W8H8_9HELO</name>
<dbReference type="Proteomes" id="UP000566819">
    <property type="component" value="Unassembled WGS sequence"/>
</dbReference>
<evidence type="ECO:0000313" key="2">
    <source>
        <dbReference type="EMBL" id="KAF4637241.1"/>
    </source>
</evidence>
<feature type="compositionally biased region" description="Basic and acidic residues" evidence="1">
    <location>
        <begin position="300"/>
        <end position="312"/>
    </location>
</feature>
<dbReference type="EMBL" id="JAAMPI010000030">
    <property type="protein sequence ID" value="KAF4637241.1"/>
    <property type="molecule type" value="Genomic_DNA"/>
</dbReference>
<proteinExistence type="predicted"/>
<accession>A0A8H4W8H8</accession>
<evidence type="ECO:0000256" key="1">
    <source>
        <dbReference type="SAM" id="MobiDB-lite"/>
    </source>
</evidence>
<feature type="compositionally biased region" description="Polar residues" evidence="1">
    <location>
        <begin position="26"/>
        <end position="35"/>
    </location>
</feature>
<sequence>MSLAAKSGSENKLDSDSTYDSDNSLDIDPNPTTSSIRRRQRRQDINIENEDITSLTLNIEHLISKSKSVNMRHSNLDTPSNAQSTSTSIIKRNRNAMLQNRFYLAMAITNHKFAFSTLDGQNISVPIPLSFGGKEVARVHYPLLVWEKKTSRMAYAFIDETWMRSEGRKCFPARTLNGKRKGRAEPREVQVIDPYFVALIIAMTQGCTQAGQESRHINLFTISPNRKSLLYSAEVTIEFLNKFAYPYLRSVARLAINQQSIPLNPPKKLLQIIRGIVETKAPVDQKKEDIQQENSANFDNYKKNTKIDPSDH</sequence>